<name>A0A318JDS5_9BURK</name>
<organism evidence="2 3">
    <name type="scientific">Undibacterium pigrum</name>
    <dbReference type="NCBI Taxonomy" id="401470"/>
    <lineage>
        <taxon>Bacteria</taxon>
        <taxon>Pseudomonadati</taxon>
        <taxon>Pseudomonadota</taxon>
        <taxon>Betaproteobacteria</taxon>
        <taxon>Burkholderiales</taxon>
        <taxon>Oxalobacteraceae</taxon>
        <taxon>Undibacterium</taxon>
    </lineage>
</organism>
<accession>A0A318JDS5</accession>
<feature type="transmembrane region" description="Helical" evidence="1">
    <location>
        <begin position="104"/>
        <end position="121"/>
    </location>
</feature>
<feature type="transmembrane region" description="Helical" evidence="1">
    <location>
        <begin position="141"/>
        <end position="162"/>
    </location>
</feature>
<feature type="transmembrane region" description="Helical" evidence="1">
    <location>
        <begin position="66"/>
        <end position="84"/>
    </location>
</feature>
<comment type="caution">
    <text evidence="2">The sequence shown here is derived from an EMBL/GenBank/DDBJ whole genome shotgun (WGS) entry which is preliminary data.</text>
</comment>
<sequence>MATANPTSLMIGTAVGAFIVWRVISRVRRMVGRQKYSGVRALLTVCIFPVLIGLVAFGALKHEGNLLFMMGGLIAGSGLGAYGLRLTKFDHGPAGKFYTPNAHLGIALSLLMIGRIAWRMATLYFTTQSFVAPPGDFSSSPLTLFLFGMLAAYYISYAIGLLRWSRSLQKPATVPSSIVATAVETSDQQA</sequence>
<feature type="transmembrane region" description="Helical" evidence="1">
    <location>
        <begin position="36"/>
        <end position="60"/>
    </location>
</feature>
<dbReference type="AlphaFoldDB" id="A0A318JDS5"/>
<evidence type="ECO:0000313" key="2">
    <source>
        <dbReference type="EMBL" id="PXX45120.1"/>
    </source>
</evidence>
<evidence type="ECO:0008006" key="4">
    <source>
        <dbReference type="Google" id="ProtNLM"/>
    </source>
</evidence>
<dbReference type="Pfam" id="PF07301">
    <property type="entry name" value="DUF1453"/>
    <property type="match status" value="1"/>
</dbReference>
<gene>
    <name evidence="2" type="ORF">DFR42_102333</name>
</gene>
<dbReference type="EMBL" id="QJKB01000002">
    <property type="protein sequence ID" value="PXX45120.1"/>
    <property type="molecule type" value="Genomic_DNA"/>
</dbReference>
<keyword evidence="1" id="KW-0472">Membrane</keyword>
<reference evidence="2 3" key="1">
    <citation type="submission" date="2018-05" db="EMBL/GenBank/DDBJ databases">
        <title>Genomic Encyclopedia of Type Strains, Phase IV (KMG-IV): sequencing the most valuable type-strain genomes for metagenomic binning, comparative biology and taxonomic classification.</title>
        <authorList>
            <person name="Goeker M."/>
        </authorList>
    </citation>
    <scope>NUCLEOTIDE SEQUENCE [LARGE SCALE GENOMIC DNA]</scope>
    <source>
        <strain evidence="2 3">DSM 19792</strain>
    </source>
</reference>
<evidence type="ECO:0000256" key="1">
    <source>
        <dbReference type="SAM" id="Phobius"/>
    </source>
</evidence>
<feature type="transmembrane region" description="Helical" evidence="1">
    <location>
        <begin position="6"/>
        <end position="24"/>
    </location>
</feature>
<keyword evidence="3" id="KW-1185">Reference proteome</keyword>
<evidence type="ECO:0000313" key="3">
    <source>
        <dbReference type="Proteomes" id="UP000247792"/>
    </source>
</evidence>
<keyword evidence="1" id="KW-0812">Transmembrane</keyword>
<dbReference type="Proteomes" id="UP000247792">
    <property type="component" value="Unassembled WGS sequence"/>
</dbReference>
<dbReference type="RefSeq" id="WP_211324196.1">
    <property type="nucleotide sequence ID" value="NZ_QJKB01000002.1"/>
</dbReference>
<proteinExistence type="predicted"/>
<protein>
    <recommendedName>
        <fullName evidence="4">DUF1453 domain-containing protein</fullName>
    </recommendedName>
</protein>
<dbReference type="InterPro" id="IPR058247">
    <property type="entry name" value="DUF1453"/>
</dbReference>
<keyword evidence="1" id="KW-1133">Transmembrane helix</keyword>